<sequence>MKLELTSTLNTLNFLRNRISKVTVHTPFTACSTHLAFFTLAFTIDQVMNSFSTINIPT</sequence>
<name>A0A9P6NLU8_9BASI</name>
<reference evidence="1" key="1">
    <citation type="submission" date="2013-11" db="EMBL/GenBank/DDBJ databases">
        <title>Genome sequence of the fusiform rust pathogen reveals effectors for host alternation and coevolution with pine.</title>
        <authorList>
            <consortium name="DOE Joint Genome Institute"/>
            <person name="Smith K."/>
            <person name="Pendleton A."/>
            <person name="Kubisiak T."/>
            <person name="Anderson C."/>
            <person name="Salamov A."/>
            <person name="Aerts A."/>
            <person name="Riley R."/>
            <person name="Clum A."/>
            <person name="Lindquist E."/>
            <person name="Ence D."/>
            <person name="Campbell M."/>
            <person name="Kronenberg Z."/>
            <person name="Feau N."/>
            <person name="Dhillon B."/>
            <person name="Hamelin R."/>
            <person name="Burleigh J."/>
            <person name="Smith J."/>
            <person name="Yandell M."/>
            <person name="Nelson C."/>
            <person name="Grigoriev I."/>
            <person name="Davis J."/>
        </authorList>
    </citation>
    <scope>NUCLEOTIDE SEQUENCE</scope>
    <source>
        <strain evidence="1">G11</strain>
    </source>
</reference>
<comment type="caution">
    <text evidence="1">The sequence shown here is derived from an EMBL/GenBank/DDBJ whole genome shotgun (WGS) entry which is preliminary data.</text>
</comment>
<dbReference type="AlphaFoldDB" id="A0A9P6NLU8"/>
<keyword evidence="2" id="KW-1185">Reference proteome</keyword>
<evidence type="ECO:0000313" key="1">
    <source>
        <dbReference type="EMBL" id="KAG0146509.1"/>
    </source>
</evidence>
<dbReference type="Proteomes" id="UP000886653">
    <property type="component" value="Unassembled WGS sequence"/>
</dbReference>
<dbReference type="EMBL" id="MU167260">
    <property type="protein sequence ID" value="KAG0146509.1"/>
    <property type="molecule type" value="Genomic_DNA"/>
</dbReference>
<accession>A0A9P6NLU8</accession>
<evidence type="ECO:0000313" key="2">
    <source>
        <dbReference type="Proteomes" id="UP000886653"/>
    </source>
</evidence>
<proteinExistence type="predicted"/>
<gene>
    <name evidence="1" type="ORF">CROQUDRAFT_92652</name>
</gene>
<organism evidence="1 2">
    <name type="scientific">Cronartium quercuum f. sp. fusiforme G11</name>
    <dbReference type="NCBI Taxonomy" id="708437"/>
    <lineage>
        <taxon>Eukaryota</taxon>
        <taxon>Fungi</taxon>
        <taxon>Dikarya</taxon>
        <taxon>Basidiomycota</taxon>
        <taxon>Pucciniomycotina</taxon>
        <taxon>Pucciniomycetes</taxon>
        <taxon>Pucciniales</taxon>
        <taxon>Coleosporiaceae</taxon>
        <taxon>Cronartium</taxon>
    </lineage>
</organism>
<protein>
    <submittedName>
        <fullName evidence="1">Uncharacterized protein</fullName>
    </submittedName>
</protein>